<dbReference type="InterPro" id="IPR022893">
    <property type="entry name" value="Shikimate_DH_fam"/>
</dbReference>
<sequence length="147" mass="16457">MADSVDQMINETIKAKRGGGLCDDEEKKRLDVLRLAMESGADYVDVEHQVADEFSNSIYGKQPENFIVSSHNYQNTPSIEDLGKLLARIQATGAERVKIATTALHVTDVACMFQITVHSQVNRVCGLTLVDFRMLKLMLRRSYKGVH</sequence>
<dbReference type="PANTHER" id="PTHR21089:SF1">
    <property type="entry name" value="BIFUNCTIONAL 3-DEHYDROQUINATE DEHYDRATASE_SHIKIMATE DEHYDROGENASE, CHLOROPLASTIC"/>
    <property type="match status" value="1"/>
</dbReference>
<dbReference type="GO" id="GO:0009423">
    <property type="term" value="P:chorismate biosynthetic process"/>
    <property type="evidence" value="ECO:0007669"/>
    <property type="project" value="TreeGrafter"/>
</dbReference>
<dbReference type="AlphaFoldDB" id="A0AAN8VB08"/>
<protein>
    <submittedName>
        <fullName evidence="1">3-dehydroquinate dehydratase type I</fullName>
    </submittedName>
</protein>
<organism evidence="1 2">
    <name type="scientific">Dillenia turbinata</name>
    <dbReference type="NCBI Taxonomy" id="194707"/>
    <lineage>
        <taxon>Eukaryota</taxon>
        <taxon>Viridiplantae</taxon>
        <taxon>Streptophyta</taxon>
        <taxon>Embryophyta</taxon>
        <taxon>Tracheophyta</taxon>
        <taxon>Spermatophyta</taxon>
        <taxon>Magnoliopsida</taxon>
        <taxon>eudicotyledons</taxon>
        <taxon>Gunneridae</taxon>
        <taxon>Pentapetalae</taxon>
        <taxon>Dilleniales</taxon>
        <taxon>Dilleniaceae</taxon>
        <taxon>Dillenia</taxon>
    </lineage>
</organism>
<dbReference type="Pfam" id="PF01487">
    <property type="entry name" value="DHquinase_I"/>
    <property type="match status" value="1"/>
</dbReference>
<dbReference type="InterPro" id="IPR013785">
    <property type="entry name" value="Aldolase_TIM"/>
</dbReference>
<reference evidence="1 2" key="1">
    <citation type="submission" date="2023-12" db="EMBL/GenBank/DDBJ databases">
        <title>A high-quality genome assembly for Dillenia turbinata (Dilleniales).</title>
        <authorList>
            <person name="Chanderbali A."/>
        </authorList>
    </citation>
    <scope>NUCLEOTIDE SEQUENCE [LARGE SCALE GENOMIC DNA]</scope>
    <source>
        <strain evidence="1">LSX21</strain>
        <tissue evidence="1">Leaf</tissue>
    </source>
</reference>
<comment type="caution">
    <text evidence="1">The sequence shown here is derived from an EMBL/GenBank/DDBJ whole genome shotgun (WGS) entry which is preliminary data.</text>
</comment>
<dbReference type="PANTHER" id="PTHR21089">
    <property type="entry name" value="SHIKIMATE DEHYDROGENASE"/>
    <property type="match status" value="1"/>
</dbReference>
<evidence type="ECO:0000313" key="1">
    <source>
        <dbReference type="EMBL" id="KAK6930099.1"/>
    </source>
</evidence>
<dbReference type="GO" id="GO:0019632">
    <property type="term" value="P:shikimate metabolic process"/>
    <property type="evidence" value="ECO:0007669"/>
    <property type="project" value="TreeGrafter"/>
</dbReference>
<dbReference type="EMBL" id="JBAMMX010000012">
    <property type="protein sequence ID" value="KAK6930099.1"/>
    <property type="molecule type" value="Genomic_DNA"/>
</dbReference>
<dbReference type="InterPro" id="IPR001381">
    <property type="entry name" value="DHquinase_I"/>
</dbReference>
<dbReference type="GO" id="GO:0004764">
    <property type="term" value="F:shikimate 3-dehydrogenase (NADP+) activity"/>
    <property type="evidence" value="ECO:0007669"/>
    <property type="project" value="InterPro"/>
</dbReference>
<dbReference type="Gene3D" id="3.20.20.70">
    <property type="entry name" value="Aldolase class I"/>
    <property type="match status" value="1"/>
</dbReference>
<dbReference type="GO" id="GO:0003855">
    <property type="term" value="F:3-dehydroquinate dehydratase activity"/>
    <property type="evidence" value="ECO:0007669"/>
    <property type="project" value="InterPro"/>
</dbReference>
<dbReference type="SUPFAM" id="SSF51569">
    <property type="entry name" value="Aldolase"/>
    <property type="match status" value="1"/>
</dbReference>
<proteinExistence type="predicted"/>
<gene>
    <name evidence="1" type="ORF">RJ641_004193</name>
</gene>
<keyword evidence="2" id="KW-1185">Reference proteome</keyword>
<evidence type="ECO:0000313" key="2">
    <source>
        <dbReference type="Proteomes" id="UP001370490"/>
    </source>
</evidence>
<dbReference type="Proteomes" id="UP001370490">
    <property type="component" value="Unassembled WGS sequence"/>
</dbReference>
<name>A0AAN8VB08_9MAGN</name>
<accession>A0AAN8VB08</accession>